<evidence type="ECO:0000259" key="6">
    <source>
        <dbReference type="PROSITE" id="PS51821"/>
    </source>
</evidence>
<dbReference type="PROSITE" id="PS51821">
    <property type="entry name" value="VELVET"/>
    <property type="match status" value="1"/>
</dbReference>
<feature type="domain" description="Velvet" evidence="6">
    <location>
        <begin position="3"/>
        <end position="523"/>
    </location>
</feature>
<evidence type="ECO:0000313" key="7">
    <source>
        <dbReference type="EMBL" id="KAJ3169045.1"/>
    </source>
</evidence>
<feature type="compositionally biased region" description="Polar residues" evidence="5">
    <location>
        <begin position="311"/>
        <end position="320"/>
    </location>
</feature>
<feature type="compositionally biased region" description="Low complexity" evidence="5">
    <location>
        <begin position="389"/>
        <end position="405"/>
    </location>
</feature>
<feature type="compositionally biased region" description="Basic and acidic residues" evidence="5">
    <location>
        <begin position="294"/>
        <end position="306"/>
    </location>
</feature>
<protein>
    <recommendedName>
        <fullName evidence="6">Velvet domain-containing protein</fullName>
    </recommendedName>
</protein>
<organism evidence="7 8">
    <name type="scientific">Geranomyces variabilis</name>
    <dbReference type="NCBI Taxonomy" id="109894"/>
    <lineage>
        <taxon>Eukaryota</taxon>
        <taxon>Fungi</taxon>
        <taxon>Fungi incertae sedis</taxon>
        <taxon>Chytridiomycota</taxon>
        <taxon>Chytridiomycota incertae sedis</taxon>
        <taxon>Chytridiomycetes</taxon>
        <taxon>Spizellomycetales</taxon>
        <taxon>Powellomycetaceae</taxon>
        <taxon>Geranomyces</taxon>
    </lineage>
</organism>
<feature type="compositionally biased region" description="Low complexity" evidence="5">
    <location>
        <begin position="372"/>
        <end position="382"/>
    </location>
</feature>
<feature type="compositionally biased region" description="Basic and acidic residues" evidence="5">
    <location>
        <begin position="222"/>
        <end position="232"/>
    </location>
</feature>
<keyword evidence="2" id="KW-0805">Transcription regulation</keyword>
<keyword evidence="4" id="KW-0539">Nucleus</keyword>
<feature type="region of interest" description="Disordered" evidence="5">
    <location>
        <begin position="92"/>
        <end position="120"/>
    </location>
</feature>
<evidence type="ECO:0000256" key="2">
    <source>
        <dbReference type="ARBA" id="ARBA00023015"/>
    </source>
</evidence>
<evidence type="ECO:0000256" key="5">
    <source>
        <dbReference type="SAM" id="MobiDB-lite"/>
    </source>
</evidence>
<dbReference type="Proteomes" id="UP001212152">
    <property type="component" value="Unassembled WGS sequence"/>
</dbReference>
<feature type="compositionally biased region" description="Polar residues" evidence="5">
    <location>
        <begin position="19"/>
        <end position="30"/>
    </location>
</feature>
<reference evidence="7" key="1">
    <citation type="submission" date="2020-05" db="EMBL/GenBank/DDBJ databases">
        <title>Phylogenomic resolution of chytrid fungi.</title>
        <authorList>
            <person name="Stajich J.E."/>
            <person name="Amses K."/>
            <person name="Simmons R."/>
            <person name="Seto K."/>
            <person name="Myers J."/>
            <person name="Bonds A."/>
            <person name="Quandt C.A."/>
            <person name="Barry K."/>
            <person name="Liu P."/>
            <person name="Grigoriev I."/>
            <person name="Longcore J.E."/>
            <person name="James T.Y."/>
        </authorList>
    </citation>
    <scope>NUCLEOTIDE SEQUENCE</scope>
    <source>
        <strain evidence="7">JEL0379</strain>
    </source>
</reference>
<evidence type="ECO:0000256" key="3">
    <source>
        <dbReference type="ARBA" id="ARBA00023163"/>
    </source>
</evidence>
<dbReference type="EMBL" id="JADGJQ010000112">
    <property type="protein sequence ID" value="KAJ3169045.1"/>
    <property type="molecule type" value="Genomic_DNA"/>
</dbReference>
<comment type="subcellular location">
    <subcellularLocation>
        <location evidence="1">Nucleus</location>
    </subcellularLocation>
</comment>
<dbReference type="AlphaFoldDB" id="A0AAD5XM53"/>
<dbReference type="InterPro" id="IPR021740">
    <property type="entry name" value="Velvet"/>
</dbReference>
<keyword evidence="3" id="KW-0804">Transcription</keyword>
<keyword evidence="8" id="KW-1185">Reference proteome</keyword>
<dbReference type="GO" id="GO:0005634">
    <property type="term" value="C:nucleus"/>
    <property type="evidence" value="ECO:0007669"/>
    <property type="project" value="UniProtKB-SubCell"/>
</dbReference>
<feature type="compositionally biased region" description="Low complexity" evidence="5">
    <location>
        <begin position="140"/>
        <end position="151"/>
    </location>
</feature>
<dbReference type="Gene3D" id="2.60.40.3960">
    <property type="entry name" value="Velvet domain"/>
    <property type="match status" value="2"/>
</dbReference>
<evidence type="ECO:0000256" key="4">
    <source>
        <dbReference type="ARBA" id="ARBA00023242"/>
    </source>
</evidence>
<feature type="region of interest" description="Disordered" evidence="5">
    <location>
        <begin position="1"/>
        <end position="30"/>
    </location>
</feature>
<evidence type="ECO:0000313" key="8">
    <source>
        <dbReference type="Proteomes" id="UP001212152"/>
    </source>
</evidence>
<feature type="compositionally biased region" description="Polar residues" evidence="5">
    <location>
        <begin position="233"/>
        <end position="254"/>
    </location>
</feature>
<sequence>MNARHHRYHLILRQEPESARSQASSADNASGSAIDPCVITQLGILKSDGVVDTSLTALGDVTGMVVHVTLVSAEGTDDLTYVAIPPTMPSILVGQAPKPDRRPVAPPVPPPRRVSTSDITGAEILASIALRETLHDDTGASAPAAAPTTRSEQAAGNRANQMDELPSSDPQAHESASSHRSLNRDYDASGQQSRSDADSHFNPMRRSSTREYQPNPPVRRPSRMDHDSHSRVPSDSTETLQEGPNTTGASSLSPKSGMAPSVSWGSHDSGGTAADVEPKSDRPWLFSRTKPARPSHERSDSTEETGRSWLHSAQHQQSSGPAPPAAERPVSSTLTVPIPTPPVASPGSSSARFATPSSSTSQVADDDRLGSRRSSLHSLGSDATAAASQQQQHQQQQQQQQHQQPQPQPQPPSHVAGARDTWERVLGGMMVSSCYYLSDLNGLKGAYFVFPDLTIRVDGTFRLRMSLFNLASLGAHSDKPAVTICTVLTQPFRSYTARDYPGLKESTELSKHFSGQGLKIPIRRKQQRKGGMLEYG</sequence>
<dbReference type="Pfam" id="PF11754">
    <property type="entry name" value="Velvet"/>
    <property type="match status" value="1"/>
</dbReference>
<evidence type="ECO:0000256" key="1">
    <source>
        <dbReference type="ARBA" id="ARBA00004123"/>
    </source>
</evidence>
<gene>
    <name evidence="7" type="ORF">HDU87_000872</name>
</gene>
<comment type="caution">
    <text evidence="7">The sequence shown here is derived from an EMBL/GenBank/DDBJ whole genome shotgun (WGS) entry which is preliminary data.</text>
</comment>
<proteinExistence type="predicted"/>
<feature type="compositionally biased region" description="Basic residues" evidence="5">
    <location>
        <begin position="1"/>
        <end position="10"/>
    </location>
</feature>
<feature type="compositionally biased region" description="Polar residues" evidence="5">
    <location>
        <begin position="168"/>
        <end position="180"/>
    </location>
</feature>
<feature type="region of interest" description="Disordered" evidence="5">
    <location>
        <begin position="138"/>
        <end position="417"/>
    </location>
</feature>
<dbReference type="InterPro" id="IPR038491">
    <property type="entry name" value="Velvet_dom_sf"/>
</dbReference>
<dbReference type="PANTHER" id="PTHR33572">
    <property type="entry name" value="SPORE DEVELOPMENT REGULATOR VOSA"/>
    <property type="match status" value="1"/>
</dbReference>
<accession>A0AAD5XM53</accession>
<dbReference type="InterPro" id="IPR037525">
    <property type="entry name" value="Velvet_dom"/>
</dbReference>
<name>A0AAD5XM53_9FUNG</name>
<feature type="compositionally biased region" description="Low complexity" evidence="5">
    <location>
        <begin position="348"/>
        <end position="361"/>
    </location>
</feature>